<feature type="transmembrane region" description="Helical" evidence="3">
    <location>
        <begin position="442"/>
        <end position="462"/>
    </location>
</feature>
<protein>
    <submittedName>
        <fullName evidence="4">Uncharacterized protein</fullName>
    </submittedName>
</protein>
<dbReference type="Proteomes" id="UP000024635">
    <property type="component" value="Unassembled WGS sequence"/>
</dbReference>
<comment type="caution">
    <text evidence="4">The sequence shown here is derived from an EMBL/GenBank/DDBJ whole genome shotgun (WGS) entry which is preliminary data.</text>
</comment>
<dbReference type="GO" id="GO:0019888">
    <property type="term" value="F:protein phosphatase regulator activity"/>
    <property type="evidence" value="ECO:0007669"/>
    <property type="project" value="InterPro"/>
</dbReference>
<evidence type="ECO:0000256" key="3">
    <source>
        <dbReference type="SAM" id="Phobius"/>
    </source>
</evidence>
<evidence type="ECO:0000313" key="5">
    <source>
        <dbReference type="Proteomes" id="UP000024635"/>
    </source>
</evidence>
<feature type="region of interest" description="Disordered" evidence="2">
    <location>
        <begin position="811"/>
        <end position="908"/>
    </location>
</feature>
<sequence length="908" mass="103082">DTLAMDCVFLREKLPELCNAYDLVQVRVELRITILKEISRGLPPETVGDDCGKESGEAKAYEQEQDGSDWRERVRNTDEPLFIYNFFVSPSDSSIDITRRIIKYYCAPHKRPIFVSHSDKDYHLPLAQIQRAAEVMKESPLFEVIPRCVFDELEARDEDEGSSSTDNQPKATKGDNHAHAPLPERTAKEEADLHLSSSNVLEGESAPTGSTRDYVSYVAKTGKSPIPWNDIRPAFLKFLQVVTLFLVVRLMQTVLIQKQIRQRVRQYVIDSENSSSGNEDSVFSTCELVYDKLKKFHEFPPTFHRICEILTNPPRCYARLPTFIYAMNELVDVAVNASQQKPKEMMKSEEFFTGDSKFASSQASEPKHGSDPDYDCKNNTHVGGRKKRQTDKRKRKNPRRDGSSPESIPEHLNRKKSRLGKKAMSDLSNYNAICEFVDLSSFVFVVFFTVVVVVSILFSIYFRYLTSKVASSASCTMEFVRQFGNKVLLWNTGSVPILLCAISTKFSISALEPIAMSDMILDENWMEALCLENEVDESTEVETAANARRPRRNPAQDEVAGGDGEKGEAGHRGNALCEVHELQYRYECRVSSRISGRTVTKVARYYCSPDGEPRIVWEIVDDGKRTIPARAKVEEAASKKKSTAHHHRKAANPDERAPKPNNAATEDLPGERQEPERNPSDVPVEGSGSTDSIVDYLLHVAETGSSTMRWHEARPAVIKYLKSEIRERVRQYLMNKERSNRKAEDAEVLRICQNVCNKLKKFRDFPSSFRVFCRVLMDPLNRHVKLLTFVQALKTLANVDETASIWIEDFTSEDEEKEDANHEDTDAASVESQLANEEVNDPRREVDSGSVADYESENATPGRKKRRTRKQKRSQNHRVDDSSTDCDSENRQKSKAGKEVMSDMSNLR</sequence>
<dbReference type="PANTHER" id="PTHR16487">
    <property type="entry name" value="PPP4R2-RELATED PROTEIN"/>
    <property type="match status" value="1"/>
</dbReference>
<feature type="compositionally biased region" description="Basic and acidic residues" evidence="2">
    <location>
        <begin position="399"/>
        <end position="412"/>
    </location>
</feature>
<dbReference type="EMBL" id="JARK01001604">
    <property type="protein sequence ID" value="EYB87060.1"/>
    <property type="molecule type" value="Genomic_DNA"/>
</dbReference>
<reference evidence="5" key="1">
    <citation type="journal article" date="2015" name="Nat. Genet.">
        <title>The genome and transcriptome of the zoonotic hookworm Ancylostoma ceylanicum identify infection-specific gene families.</title>
        <authorList>
            <person name="Schwarz E.M."/>
            <person name="Hu Y."/>
            <person name="Antoshechkin I."/>
            <person name="Miller M.M."/>
            <person name="Sternberg P.W."/>
            <person name="Aroian R.V."/>
        </authorList>
    </citation>
    <scope>NUCLEOTIDE SEQUENCE</scope>
    <source>
        <strain evidence="5">HY135</strain>
    </source>
</reference>
<evidence type="ECO:0000256" key="1">
    <source>
        <dbReference type="ARBA" id="ARBA00009207"/>
    </source>
</evidence>
<keyword evidence="3" id="KW-1133">Transmembrane helix</keyword>
<feature type="region of interest" description="Disordered" evidence="2">
    <location>
        <begin position="541"/>
        <end position="572"/>
    </location>
</feature>
<keyword evidence="3" id="KW-0472">Membrane</keyword>
<dbReference type="GO" id="GO:0030289">
    <property type="term" value="C:protein phosphatase 4 complex"/>
    <property type="evidence" value="ECO:0007669"/>
    <property type="project" value="InterPro"/>
</dbReference>
<feature type="compositionally biased region" description="Basic and acidic residues" evidence="2">
    <location>
        <begin position="669"/>
        <end position="679"/>
    </location>
</feature>
<evidence type="ECO:0000313" key="4">
    <source>
        <dbReference type="EMBL" id="EYB87060.1"/>
    </source>
</evidence>
<dbReference type="AlphaFoldDB" id="A0A016S8Y0"/>
<keyword evidence="3" id="KW-0812">Transmembrane</keyword>
<feature type="region of interest" description="Disordered" evidence="2">
    <location>
        <begin position="359"/>
        <end position="419"/>
    </location>
</feature>
<feature type="non-terminal residue" evidence="4">
    <location>
        <position position="1"/>
    </location>
</feature>
<feature type="region of interest" description="Disordered" evidence="2">
    <location>
        <begin position="45"/>
        <end position="69"/>
    </location>
</feature>
<feature type="compositionally biased region" description="Basic and acidic residues" evidence="2">
    <location>
        <begin position="888"/>
        <end position="901"/>
    </location>
</feature>
<keyword evidence="5" id="KW-1185">Reference proteome</keyword>
<feature type="region of interest" description="Disordered" evidence="2">
    <location>
        <begin position="633"/>
        <end position="689"/>
    </location>
</feature>
<feature type="compositionally biased region" description="Basic residues" evidence="2">
    <location>
        <begin position="862"/>
        <end position="876"/>
    </location>
</feature>
<dbReference type="InterPro" id="IPR015267">
    <property type="entry name" value="PPP4R2"/>
</dbReference>
<dbReference type="PANTHER" id="PTHR16487:SF0">
    <property type="entry name" value="PROTEIN PHOSPHATASE 4 REGULATORY SUBUNIT 2-RELATED"/>
    <property type="match status" value="1"/>
</dbReference>
<dbReference type="GO" id="GO:0005737">
    <property type="term" value="C:cytoplasm"/>
    <property type="evidence" value="ECO:0007669"/>
    <property type="project" value="TreeGrafter"/>
</dbReference>
<organism evidence="4 5">
    <name type="scientific">Ancylostoma ceylanicum</name>
    <dbReference type="NCBI Taxonomy" id="53326"/>
    <lineage>
        <taxon>Eukaryota</taxon>
        <taxon>Metazoa</taxon>
        <taxon>Ecdysozoa</taxon>
        <taxon>Nematoda</taxon>
        <taxon>Chromadorea</taxon>
        <taxon>Rhabditida</taxon>
        <taxon>Rhabditina</taxon>
        <taxon>Rhabditomorpha</taxon>
        <taxon>Strongyloidea</taxon>
        <taxon>Ancylostomatidae</taxon>
        <taxon>Ancylostomatinae</taxon>
        <taxon>Ancylostoma</taxon>
    </lineage>
</organism>
<feature type="compositionally biased region" description="Basic residues" evidence="2">
    <location>
        <begin position="639"/>
        <end position="650"/>
    </location>
</feature>
<comment type="similarity">
    <text evidence="1">Belongs to the PPP4R2 family.</text>
</comment>
<proteinExistence type="inferred from homology"/>
<gene>
    <name evidence="4" type="primary">Acey_s0268.g768</name>
    <name evidence="4" type="ORF">Y032_0268g768</name>
</gene>
<accession>A0A016S8Y0</accession>
<evidence type="ECO:0000256" key="2">
    <source>
        <dbReference type="SAM" id="MobiDB-lite"/>
    </source>
</evidence>
<dbReference type="OrthoDB" id="341898at2759"/>
<feature type="region of interest" description="Disordered" evidence="2">
    <location>
        <begin position="155"/>
        <end position="210"/>
    </location>
</feature>
<feature type="compositionally biased region" description="Basic residues" evidence="2">
    <location>
        <begin position="383"/>
        <end position="398"/>
    </location>
</feature>
<feature type="compositionally biased region" description="Basic and acidic residues" evidence="2">
    <location>
        <begin position="365"/>
        <end position="378"/>
    </location>
</feature>
<dbReference type="Pfam" id="PF09184">
    <property type="entry name" value="PPP4R2"/>
    <property type="match status" value="1"/>
</dbReference>
<name>A0A016S8Y0_9BILA</name>
<feature type="compositionally biased region" description="Basic and acidic residues" evidence="2">
    <location>
        <begin position="50"/>
        <end position="69"/>
    </location>
</feature>
<dbReference type="GO" id="GO:0005634">
    <property type="term" value="C:nucleus"/>
    <property type="evidence" value="ECO:0007669"/>
    <property type="project" value="TreeGrafter"/>
</dbReference>